<comment type="caution">
    <text evidence="1">The sequence shown here is derived from an EMBL/GenBank/DDBJ whole genome shotgun (WGS) entry which is preliminary data.</text>
</comment>
<keyword evidence="2" id="KW-1185">Reference proteome</keyword>
<organism evidence="1 2">
    <name type="scientific">Novosphingobium umbonatum</name>
    <dbReference type="NCBI Taxonomy" id="1908524"/>
    <lineage>
        <taxon>Bacteria</taxon>
        <taxon>Pseudomonadati</taxon>
        <taxon>Pseudomonadota</taxon>
        <taxon>Alphaproteobacteria</taxon>
        <taxon>Sphingomonadales</taxon>
        <taxon>Sphingomonadaceae</taxon>
        <taxon>Novosphingobium</taxon>
    </lineage>
</organism>
<evidence type="ECO:0008006" key="3">
    <source>
        <dbReference type="Google" id="ProtNLM"/>
    </source>
</evidence>
<dbReference type="Proteomes" id="UP000282837">
    <property type="component" value="Unassembled WGS sequence"/>
</dbReference>
<dbReference type="AlphaFoldDB" id="A0A3S2VCS2"/>
<dbReference type="SUPFAM" id="SSF109998">
    <property type="entry name" value="Triger factor/SurA peptide-binding domain-like"/>
    <property type="match status" value="1"/>
</dbReference>
<evidence type="ECO:0000313" key="1">
    <source>
        <dbReference type="EMBL" id="RVU04687.1"/>
    </source>
</evidence>
<dbReference type="Gene3D" id="1.10.8.1040">
    <property type="match status" value="1"/>
</dbReference>
<dbReference type="InterPro" id="IPR027304">
    <property type="entry name" value="Trigger_fact/SurA_dom_sf"/>
</dbReference>
<proteinExistence type="predicted"/>
<evidence type="ECO:0000313" key="2">
    <source>
        <dbReference type="Proteomes" id="UP000282837"/>
    </source>
</evidence>
<accession>A0A3S2VCS2</accession>
<name>A0A3S2VCS2_9SPHN</name>
<dbReference type="RefSeq" id="WP_127709424.1">
    <property type="nucleotide sequence ID" value="NZ_SACO01000007.1"/>
</dbReference>
<dbReference type="PROSITE" id="PS51257">
    <property type="entry name" value="PROKAR_LIPOPROTEIN"/>
    <property type="match status" value="1"/>
</dbReference>
<gene>
    <name evidence="1" type="ORF">EOE18_11060</name>
</gene>
<dbReference type="OrthoDB" id="8204527at2"/>
<dbReference type="EMBL" id="SACO01000007">
    <property type="protein sequence ID" value="RVU04687.1"/>
    <property type="molecule type" value="Genomic_DNA"/>
</dbReference>
<protein>
    <recommendedName>
        <fullName evidence="3">Peptidyl-prolyl cis-trans isomerase, EpsD family</fullName>
    </recommendedName>
</protein>
<reference evidence="1 2" key="1">
    <citation type="submission" date="2019-01" db="EMBL/GenBank/DDBJ databases">
        <authorList>
            <person name="Chen W.-M."/>
        </authorList>
    </citation>
    <scope>NUCLEOTIDE SEQUENCE [LARGE SCALE GENOMIC DNA]</scope>
    <source>
        <strain evidence="1 2">FSY-9</strain>
    </source>
</reference>
<sequence>MTLRSLLLCCTVLGLAACHKGETSAPKGQVVATINGTEVTMNELKEESASAGPGQQNSATALQTMVTRKLLAEAAKAEKLDQLPTTAIQLKRAEESVLVEALMRKLRDSAPAPSTDEARVYVSEHPSSFSRRRIFVVDQYIVPNAPQALFKEMEPINTLPEALALLKKHNLAANRVVGTIDALTIDGEAAEKLAALPPNAIFISPEGDGMRLNYIRDVEIEPIPANQAEKIALETLRNRRISQLVSNKASEIVGSSMRNVKFNPAFAPKAPAQAPAGK</sequence>